<dbReference type="RefSeq" id="WP_114841352.1">
    <property type="nucleotide sequence ID" value="NZ_CP031219.1"/>
</dbReference>
<accession>A0AAX2AEU1</accession>
<feature type="coiled-coil region" evidence="6">
    <location>
        <begin position="195"/>
        <end position="316"/>
    </location>
</feature>
<keyword evidence="10" id="KW-1185">Reference proteome</keyword>
<comment type="subcellular location">
    <subcellularLocation>
        <location evidence="1">Cell membrane</location>
        <topology evidence="1">Multi-pass membrane protein</topology>
    </subcellularLocation>
</comment>
<dbReference type="InterPro" id="IPR003856">
    <property type="entry name" value="LPS_length_determ_N"/>
</dbReference>
<evidence type="ECO:0000256" key="3">
    <source>
        <dbReference type="ARBA" id="ARBA00022692"/>
    </source>
</evidence>
<evidence type="ECO:0000256" key="5">
    <source>
        <dbReference type="ARBA" id="ARBA00023136"/>
    </source>
</evidence>
<proteinExistence type="predicted"/>
<feature type="transmembrane region" description="Helical" evidence="7">
    <location>
        <begin position="25"/>
        <end position="43"/>
    </location>
</feature>
<comment type="caution">
    <text evidence="9">The sequence shown here is derived from an EMBL/GenBank/DDBJ whole genome shotgun (WGS) entry which is preliminary data.</text>
</comment>
<dbReference type="GO" id="GO:0005886">
    <property type="term" value="C:plasma membrane"/>
    <property type="evidence" value="ECO:0007669"/>
    <property type="project" value="UniProtKB-SubCell"/>
</dbReference>
<dbReference type="KEGG" id="amyt:AMYT_0893"/>
<sequence>MQKTHIFEQGIDLKEIFTKIWQKKIFLFIFTSIVTIMGIIYVSKKPTIYEVKSVARIGYINHTLVEDSNILEKKLRLIYNVDNKNNKVAENKAIVSNIKTVRNINNFIEISTQSYSKKLALEKNKEVVLFIQNEYKYKIDEFILKTKFNIENLKENITHIENVEKLEIEKNIEKIKQQAIPKIDEEINLIKNVQLKTIENKLNFYEKKLNDYENILIKVAKQKSSNDTQNMLMSMQMLNTQNLILEIQNKIQNLFIEKEKLKSITLKDLKIKKENLLNENIRQLETKLSIDIESRLKNLKKNIEFEELKLKNGNISNTEVIGEILVDFQPTNIKKVIIIFTLFLFGLILSIFLIFFINFLNNFKSNSN</sequence>
<evidence type="ECO:0000256" key="6">
    <source>
        <dbReference type="SAM" id="Coils"/>
    </source>
</evidence>
<evidence type="ECO:0000259" key="8">
    <source>
        <dbReference type="Pfam" id="PF02706"/>
    </source>
</evidence>
<dbReference type="AlphaFoldDB" id="A0AAX2AEU1"/>
<feature type="transmembrane region" description="Helical" evidence="7">
    <location>
        <begin position="336"/>
        <end position="360"/>
    </location>
</feature>
<evidence type="ECO:0000256" key="1">
    <source>
        <dbReference type="ARBA" id="ARBA00004651"/>
    </source>
</evidence>
<dbReference type="Proteomes" id="UP000290092">
    <property type="component" value="Unassembled WGS sequence"/>
</dbReference>
<evidence type="ECO:0000313" key="10">
    <source>
        <dbReference type="Proteomes" id="UP000290092"/>
    </source>
</evidence>
<evidence type="ECO:0000313" key="9">
    <source>
        <dbReference type="EMBL" id="RXK13715.1"/>
    </source>
</evidence>
<keyword evidence="5 7" id="KW-0472">Membrane</keyword>
<dbReference type="Pfam" id="PF02706">
    <property type="entry name" value="Wzz"/>
    <property type="match status" value="1"/>
</dbReference>
<feature type="domain" description="Polysaccharide chain length determinant N-terminal" evidence="8">
    <location>
        <begin position="10"/>
        <end position="52"/>
    </location>
</feature>
<dbReference type="EMBL" id="NXID01000060">
    <property type="protein sequence ID" value="RXK13715.1"/>
    <property type="molecule type" value="Genomic_DNA"/>
</dbReference>
<evidence type="ECO:0000256" key="2">
    <source>
        <dbReference type="ARBA" id="ARBA00022475"/>
    </source>
</evidence>
<keyword evidence="3 7" id="KW-0812">Transmembrane</keyword>
<reference evidence="9 10" key="1">
    <citation type="submission" date="2017-09" db="EMBL/GenBank/DDBJ databases">
        <title>Genomics of the genus Arcobacter.</title>
        <authorList>
            <person name="Perez-Cataluna A."/>
            <person name="Figueras M.J."/>
            <person name="Salas-Masso N."/>
        </authorList>
    </citation>
    <scope>NUCLEOTIDE SEQUENCE [LARGE SCALE GENOMIC DNA]</scope>
    <source>
        <strain evidence="9 10">CECT 7386</strain>
    </source>
</reference>
<keyword evidence="6" id="KW-0175">Coiled coil</keyword>
<gene>
    <name evidence="9" type="ORF">CP985_13235</name>
</gene>
<evidence type="ECO:0000256" key="7">
    <source>
        <dbReference type="SAM" id="Phobius"/>
    </source>
</evidence>
<name>A0AAX2AEU1_9BACT</name>
<keyword evidence="4 7" id="KW-1133">Transmembrane helix</keyword>
<evidence type="ECO:0000256" key="4">
    <source>
        <dbReference type="ARBA" id="ARBA00022989"/>
    </source>
</evidence>
<organism evidence="9 10">
    <name type="scientific">Malaciobacter mytili LMG 24559</name>
    <dbReference type="NCBI Taxonomy" id="1032238"/>
    <lineage>
        <taxon>Bacteria</taxon>
        <taxon>Pseudomonadati</taxon>
        <taxon>Campylobacterota</taxon>
        <taxon>Epsilonproteobacteria</taxon>
        <taxon>Campylobacterales</taxon>
        <taxon>Arcobacteraceae</taxon>
        <taxon>Malaciobacter</taxon>
    </lineage>
</organism>
<protein>
    <recommendedName>
        <fullName evidence="8">Polysaccharide chain length determinant N-terminal domain-containing protein</fullName>
    </recommendedName>
</protein>
<keyword evidence="2" id="KW-1003">Cell membrane</keyword>